<proteinExistence type="predicted"/>
<gene>
    <name evidence="1" type="ORF">M569_00274</name>
</gene>
<sequence>AKKEREGFEPSIVLCSKLYRFSRPELSTPQPSLRKPISILLVRIADGHKEMDTTLDRSPRLISRSIYLYIEFSMHFCGVK</sequence>
<evidence type="ECO:0000313" key="2">
    <source>
        <dbReference type="Proteomes" id="UP000015453"/>
    </source>
</evidence>
<dbReference type="OrthoDB" id="10437019at2759"/>
<keyword evidence="2" id="KW-1185">Reference proteome</keyword>
<comment type="caution">
    <text evidence="1">The sequence shown here is derived from an EMBL/GenBank/DDBJ whole genome shotgun (WGS) entry which is preliminary data.</text>
</comment>
<dbReference type="Proteomes" id="UP000015453">
    <property type="component" value="Unassembled WGS sequence"/>
</dbReference>
<evidence type="ECO:0000313" key="1">
    <source>
        <dbReference type="EMBL" id="EPS74485.1"/>
    </source>
</evidence>
<protein>
    <submittedName>
        <fullName evidence="1">Uncharacterized protein</fullName>
    </submittedName>
</protein>
<dbReference type="AlphaFoldDB" id="S8D502"/>
<dbReference type="EMBL" id="AUSU01000059">
    <property type="protein sequence ID" value="EPS74485.1"/>
    <property type="molecule type" value="Genomic_DNA"/>
</dbReference>
<organism evidence="1 2">
    <name type="scientific">Genlisea aurea</name>
    <dbReference type="NCBI Taxonomy" id="192259"/>
    <lineage>
        <taxon>Eukaryota</taxon>
        <taxon>Viridiplantae</taxon>
        <taxon>Streptophyta</taxon>
        <taxon>Embryophyta</taxon>
        <taxon>Tracheophyta</taxon>
        <taxon>Spermatophyta</taxon>
        <taxon>Magnoliopsida</taxon>
        <taxon>eudicotyledons</taxon>
        <taxon>Gunneridae</taxon>
        <taxon>Pentapetalae</taxon>
        <taxon>asterids</taxon>
        <taxon>lamiids</taxon>
        <taxon>Lamiales</taxon>
        <taxon>Lentibulariaceae</taxon>
        <taxon>Genlisea</taxon>
    </lineage>
</organism>
<name>S8D502_9LAMI</name>
<accession>S8D502</accession>
<feature type="non-terminal residue" evidence="1">
    <location>
        <position position="1"/>
    </location>
</feature>
<reference evidence="1 2" key="1">
    <citation type="journal article" date="2013" name="BMC Genomics">
        <title>The miniature genome of a carnivorous plant Genlisea aurea contains a low number of genes and short non-coding sequences.</title>
        <authorList>
            <person name="Leushkin E.V."/>
            <person name="Sutormin R.A."/>
            <person name="Nabieva E.R."/>
            <person name="Penin A.A."/>
            <person name="Kondrashov A.S."/>
            <person name="Logacheva M.D."/>
        </authorList>
    </citation>
    <scope>NUCLEOTIDE SEQUENCE [LARGE SCALE GENOMIC DNA]</scope>
</reference>